<comment type="pathway">
    <text evidence="2 9">Protein modification; peptidyl-diphthamide biosynthesis.</text>
</comment>
<dbReference type="GO" id="GO:0051536">
    <property type="term" value="F:iron-sulfur cluster binding"/>
    <property type="evidence" value="ECO:0007669"/>
    <property type="project" value="UniProtKB-KW"/>
</dbReference>
<comment type="function">
    <text evidence="8 9">Required for the first step of diphthamide biosynthesis, a post-translational modification of histidine which occurs in elongation factor 2. DPH1 and DPH2 transfer a 3-amino-3-carboxypropyl (ACP) group from S-adenosyl-L-methionine (SAM) to a histidine residue, the reaction is assisted by a reduction system comprising DPH3 and a NADH-dependent reductase. Facilitates the reduction of the catalytic iron-sulfur cluster found in the DPH1 subunit.</text>
</comment>
<dbReference type="Pfam" id="PF01866">
    <property type="entry name" value="Diphthamide_syn"/>
    <property type="match status" value="1"/>
</dbReference>
<dbReference type="PANTHER" id="PTHR10762:SF2">
    <property type="entry name" value="2-(3-AMINO-3-CARBOXYPROPYL)HISTIDINE SYNTHASE SUBUNIT 2"/>
    <property type="match status" value="1"/>
</dbReference>
<dbReference type="NCBIfam" id="TIGR00272">
    <property type="entry name" value="DPH2"/>
    <property type="match status" value="1"/>
</dbReference>
<dbReference type="NCBIfam" id="TIGR00322">
    <property type="entry name" value="diphth2_R"/>
    <property type="match status" value="1"/>
</dbReference>
<evidence type="ECO:0000256" key="5">
    <source>
        <dbReference type="ARBA" id="ARBA00022723"/>
    </source>
</evidence>
<dbReference type="InterPro" id="IPR042263">
    <property type="entry name" value="DPH1/DPH2_1"/>
</dbReference>
<evidence type="ECO:0000313" key="10">
    <source>
        <dbReference type="EMBL" id="KAJ6634959.1"/>
    </source>
</evidence>
<dbReference type="Gene3D" id="3.40.50.11840">
    <property type="entry name" value="Diphthamide synthesis DPH1/DPH2 domain 1"/>
    <property type="match status" value="1"/>
</dbReference>
<evidence type="ECO:0000256" key="6">
    <source>
        <dbReference type="ARBA" id="ARBA00023004"/>
    </source>
</evidence>
<evidence type="ECO:0000313" key="11">
    <source>
        <dbReference type="Proteomes" id="UP001151699"/>
    </source>
</evidence>
<keyword evidence="6 9" id="KW-0408">Iron</keyword>
<dbReference type="Proteomes" id="UP001151699">
    <property type="component" value="Chromosome C"/>
</dbReference>
<reference evidence="10" key="1">
    <citation type="submission" date="2022-07" db="EMBL/GenBank/DDBJ databases">
        <authorList>
            <person name="Trinca V."/>
            <person name="Uliana J.V.C."/>
            <person name="Torres T.T."/>
            <person name="Ward R.J."/>
            <person name="Monesi N."/>
        </authorList>
    </citation>
    <scope>NUCLEOTIDE SEQUENCE</scope>
    <source>
        <strain evidence="10">HSMRA1968</strain>
        <tissue evidence="10">Whole embryos</tissue>
    </source>
</reference>
<dbReference type="SFLD" id="SFLDG01121">
    <property type="entry name" value="Diphthamide_biosynthesis"/>
    <property type="match status" value="1"/>
</dbReference>
<proteinExistence type="inferred from homology"/>
<dbReference type="GO" id="GO:0090560">
    <property type="term" value="F:2-(3-amino-3-carboxypropyl)histidine synthase activity"/>
    <property type="evidence" value="ECO:0007669"/>
    <property type="project" value="InterPro"/>
</dbReference>
<dbReference type="PANTHER" id="PTHR10762">
    <property type="entry name" value="DIPHTHAMIDE BIOSYNTHESIS PROTEIN"/>
    <property type="match status" value="1"/>
</dbReference>
<dbReference type="InterPro" id="IPR042265">
    <property type="entry name" value="DPH1/DPH2_3"/>
</dbReference>
<keyword evidence="7 9" id="KW-0411">Iron-sulfur</keyword>
<name>A0A9Q0MNN8_9DIPT</name>
<evidence type="ECO:0000256" key="9">
    <source>
        <dbReference type="RuleBase" id="RU364133"/>
    </source>
</evidence>
<evidence type="ECO:0000256" key="3">
    <source>
        <dbReference type="ARBA" id="ARBA00006179"/>
    </source>
</evidence>
<dbReference type="InterPro" id="IPR010014">
    <property type="entry name" value="DHP2"/>
</dbReference>
<evidence type="ECO:0000256" key="7">
    <source>
        <dbReference type="ARBA" id="ARBA00023014"/>
    </source>
</evidence>
<accession>A0A9Q0MNN8</accession>
<dbReference type="OrthoDB" id="449241at2759"/>
<organism evidence="10 11">
    <name type="scientific">Pseudolycoriella hygida</name>
    <dbReference type="NCBI Taxonomy" id="35572"/>
    <lineage>
        <taxon>Eukaryota</taxon>
        <taxon>Metazoa</taxon>
        <taxon>Ecdysozoa</taxon>
        <taxon>Arthropoda</taxon>
        <taxon>Hexapoda</taxon>
        <taxon>Insecta</taxon>
        <taxon>Pterygota</taxon>
        <taxon>Neoptera</taxon>
        <taxon>Endopterygota</taxon>
        <taxon>Diptera</taxon>
        <taxon>Nematocera</taxon>
        <taxon>Sciaroidea</taxon>
        <taxon>Sciaridae</taxon>
        <taxon>Pseudolycoriella</taxon>
    </lineage>
</organism>
<evidence type="ECO:0000256" key="4">
    <source>
        <dbReference type="ARBA" id="ARBA00021914"/>
    </source>
</evidence>
<protein>
    <recommendedName>
        <fullName evidence="4 9">2-(3-amino-3-carboxypropyl)histidine synthase subunit 2</fullName>
    </recommendedName>
</protein>
<dbReference type="GO" id="GO:0017183">
    <property type="term" value="P:protein histidyl modification to diphthamide"/>
    <property type="evidence" value="ECO:0007669"/>
    <property type="project" value="InterPro"/>
</dbReference>
<evidence type="ECO:0000256" key="1">
    <source>
        <dbReference type="ARBA" id="ARBA00001966"/>
    </source>
</evidence>
<evidence type="ECO:0000256" key="8">
    <source>
        <dbReference type="ARBA" id="ARBA00045159"/>
    </source>
</evidence>
<keyword evidence="11" id="KW-1185">Reference proteome</keyword>
<keyword evidence="5 9" id="KW-0479">Metal-binding</keyword>
<evidence type="ECO:0000256" key="2">
    <source>
        <dbReference type="ARBA" id="ARBA00005156"/>
    </source>
</evidence>
<dbReference type="FunFam" id="3.40.50.11840:FF:000002">
    <property type="entry name" value="2-(3-amino-3-carboxypropyl)histidine synthase subunit 2"/>
    <property type="match status" value="1"/>
</dbReference>
<sequence length="468" mass="53079">MTSAFSSNDSDVIERNVDTVTQEQSLPEIWNEARCSECSSWIKKNNFKKVCLQFPDSLIPFSIEITQELSRLVECEVYVLGDTSYGSCCIDEVAAAHIDADAIIHFGHACLSRVSRLPVFYVFPNLSIDPELLLNEINELQLLPSTHLLVFYDVGYYYSLDAIRAALISNPLIKIAKLAVNSEADLLSYDFSSIHLENISTCLYIGKDDQTFFNLNISLHDKTWYLYDLTSPGVTHLNKVDPLSSNWMKRRYYFIEKCKDAQSIGIVVATLTAKGYLDVVQHIQKLAKIRGIRSYLISVGKVNPAKLANFLDIDCFVLIGCPENKLIASRDFYKPLLSTFEVEVALNPVWRQQLPDRYFVEFKEVLPNGKFFRDFDELSVDESDVSLLSGKVRFNKSADRSNVDTDQTNALMKRDKFQLMELDSHTSFQHRSWTGLDPAVGQSSPVKIVEGRSGIAMKYDEVSTNQKK</sequence>
<dbReference type="InterPro" id="IPR016435">
    <property type="entry name" value="DPH1/DPH2"/>
</dbReference>
<dbReference type="EMBL" id="WJQU01000004">
    <property type="protein sequence ID" value="KAJ6634959.1"/>
    <property type="molecule type" value="Genomic_DNA"/>
</dbReference>
<gene>
    <name evidence="10" type="primary">dph2</name>
    <name evidence="10" type="ORF">Bhyg_13541</name>
</gene>
<dbReference type="FunFam" id="3.40.50.11860:FF:000001">
    <property type="entry name" value="2-(3-amino-3-carboxypropyl)histidine synthase subunit 2"/>
    <property type="match status" value="1"/>
</dbReference>
<dbReference type="AlphaFoldDB" id="A0A9Q0MNN8"/>
<dbReference type="GO" id="GO:0046872">
    <property type="term" value="F:metal ion binding"/>
    <property type="evidence" value="ECO:0007669"/>
    <property type="project" value="UniProtKB-KW"/>
</dbReference>
<comment type="cofactor">
    <cofactor evidence="1">
        <name>[4Fe-4S] cluster</name>
        <dbReference type="ChEBI" id="CHEBI:49883"/>
    </cofactor>
</comment>
<comment type="caution">
    <text evidence="10">The sequence shown here is derived from an EMBL/GenBank/DDBJ whole genome shotgun (WGS) entry which is preliminary data.</text>
</comment>
<dbReference type="Gene3D" id="3.40.50.11860">
    <property type="entry name" value="Diphthamide synthesis DPH1/DPH2 domain 3"/>
    <property type="match status" value="1"/>
</dbReference>
<dbReference type="SFLD" id="SFLDS00032">
    <property type="entry name" value="Radical_SAM_3-amino-3-carboxyp"/>
    <property type="match status" value="1"/>
</dbReference>
<comment type="similarity">
    <text evidence="3 9">Belongs to the DPH1/DPH2 family. DPH2 subfamily.</text>
</comment>